<proteinExistence type="predicted"/>
<reference evidence="1 2" key="1">
    <citation type="journal article" date="2018" name="Sci. Data">
        <title>The draft genome sequence of cork oak.</title>
        <authorList>
            <person name="Ramos A.M."/>
            <person name="Usie A."/>
            <person name="Barbosa P."/>
            <person name="Barros P.M."/>
            <person name="Capote T."/>
            <person name="Chaves I."/>
            <person name="Simoes F."/>
            <person name="Abreu I."/>
            <person name="Carrasquinho I."/>
            <person name="Faro C."/>
            <person name="Guimaraes J.B."/>
            <person name="Mendonca D."/>
            <person name="Nobrega F."/>
            <person name="Rodrigues L."/>
            <person name="Saibo N.J.M."/>
            <person name="Varela M.C."/>
            <person name="Egas C."/>
            <person name="Matos J."/>
            <person name="Miguel C.M."/>
            <person name="Oliveira M.M."/>
            <person name="Ricardo C.P."/>
            <person name="Goncalves S."/>
        </authorList>
    </citation>
    <scope>NUCLEOTIDE SEQUENCE [LARGE SCALE GENOMIC DNA]</scope>
    <source>
        <strain evidence="2">cv. HL8</strain>
    </source>
</reference>
<sequence>DGDDELIQNLLEPFNKDQIINLLRKAADKHCDVADRIRKVADEDPAHCKIFVHSLGWDTTLETLIVVFKEWVF</sequence>
<dbReference type="AlphaFoldDB" id="A0AAW0J0C3"/>
<comment type="caution">
    <text evidence="1">The sequence shown here is derived from an EMBL/GenBank/DDBJ whole genome shotgun (WGS) entry which is preliminary data.</text>
</comment>
<dbReference type="Proteomes" id="UP000237347">
    <property type="component" value="Unassembled WGS sequence"/>
</dbReference>
<organism evidence="1 2">
    <name type="scientific">Quercus suber</name>
    <name type="common">Cork oak</name>
    <dbReference type="NCBI Taxonomy" id="58331"/>
    <lineage>
        <taxon>Eukaryota</taxon>
        <taxon>Viridiplantae</taxon>
        <taxon>Streptophyta</taxon>
        <taxon>Embryophyta</taxon>
        <taxon>Tracheophyta</taxon>
        <taxon>Spermatophyta</taxon>
        <taxon>Magnoliopsida</taxon>
        <taxon>eudicotyledons</taxon>
        <taxon>Gunneridae</taxon>
        <taxon>Pentapetalae</taxon>
        <taxon>rosids</taxon>
        <taxon>fabids</taxon>
        <taxon>Fagales</taxon>
        <taxon>Fagaceae</taxon>
        <taxon>Quercus</taxon>
    </lineage>
</organism>
<protein>
    <submittedName>
        <fullName evidence="1">Ubp1-associated protein 2a</fullName>
    </submittedName>
</protein>
<name>A0AAW0J0C3_QUESU</name>
<evidence type="ECO:0000313" key="2">
    <source>
        <dbReference type="Proteomes" id="UP000237347"/>
    </source>
</evidence>
<accession>A0AAW0J0C3</accession>
<gene>
    <name evidence="1" type="primary">UBA2A_6</name>
    <name evidence="1" type="ORF">CFP56_039264</name>
</gene>
<dbReference type="EMBL" id="PKMF04000755">
    <property type="protein sequence ID" value="KAK7820075.1"/>
    <property type="molecule type" value="Genomic_DNA"/>
</dbReference>
<feature type="non-terminal residue" evidence="1">
    <location>
        <position position="1"/>
    </location>
</feature>
<keyword evidence="2" id="KW-1185">Reference proteome</keyword>
<evidence type="ECO:0000313" key="1">
    <source>
        <dbReference type="EMBL" id="KAK7820075.1"/>
    </source>
</evidence>